<proteinExistence type="predicted"/>
<dbReference type="Proteomes" id="UP000008867">
    <property type="component" value="Chromosome 22"/>
</dbReference>
<keyword evidence="3" id="KW-1185">Reference proteome</keyword>
<sequence length="146" mass="16851">MVKRELFKDEYDSYDELVDEEVKPAKRAKTEIKHDDSGADTKPKRPRASPTRREAVKWTKDEEEALLDCIGEVVSAGLTQAMKQYPSLVPRKTDGCMKHWYSMRRKLETNILGAPTIDNNGRKLPRAKIEAVKQDKAKKEEFKPEF</sequence>
<evidence type="ECO:0000256" key="1">
    <source>
        <dbReference type="SAM" id="MobiDB-lite"/>
    </source>
</evidence>
<evidence type="ECO:0008006" key="4">
    <source>
        <dbReference type="Google" id="ProtNLM"/>
    </source>
</evidence>
<gene>
    <name evidence="2" type="ORF">sr11363</name>
</gene>
<organism evidence="2 3">
    <name type="scientific">Sporisorium reilianum (strain SRZ2)</name>
    <name type="common">Maize head smut fungus</name>
    <dbReference type="NCBI Taxonomy" id="999809"/>
    <lineage>
        <taxon>Eukaryota</taxon>
        <taxon>Fungi</taxon>
        <taxon>Dikarya</taxon>
        <taxon>Basidiomycota</taxon>
        <taxon>Ustilaginomycotina</taxon>
        <taxon>Ustilaginomycetes</taxon>
        <taxon>Ustilaginales</taxon>
        <taxon>Ustilaginaceae</taxon>
        <taxon>Sporisorium</taxon>
    </lineage>
</organism>
<accession>E6ZW92</accession>
<dbReference type="OrthoDB" id="2554776at2759"/>
<protein>
    <recommendedName>
        <fullName evidence="4">Myb-like domain-containing protein</fullName>
    </recommendedName>
</protein>
<dbReference type="HOGENOM" id="CLU_1797287_0_0_1"/>
<name>E6ZW92_SPORE</name>
<reference evidence="2 3" key="1">
    <citation type="journal article" date="2010" name="Science">
        <title>Pathogenicity determinants in smut fungi revealed by genome comparison.</title>
        <authorList>
            <person name="Schirawski J."/>
            <person name="Mannhaupt G."/>
            <person name="Muench K."/>
            <person name="Brefort T."/>
            <person name="Schipper K."/>
            <person name="Doehlemann G."/>
            <person name="Di Stasio M."/>
            <person name="Roessel N."/>
            <person name="Mendoza-Mendoza A."/>
            <person name="Pester D."/>
            <person name="Mueller O."/>
            <person name="Winterberg B."/>
            <person name="Meyer E."/>
            <person name="Ghareeb H."/>
            <person name="Wollenberg T."/>
            <person name="Muensterkoetter M."/>
            <person name="Wong P."/>
            <person name="Walter M."/>
            <person name="Stukenbrock E."/>
            <person name="Gueldener U."/>
            <person name="Kahmann R."/>
        </authorList>
    </citation>
    <scope>NUCLEOTIDE SEQUENCE [LARGE SCALE GENOMIC DNA]</scope>
    <source>
        <strain evidence="3">SRZ2</strain>
    </source>
</reference>
<feature type="compositionally biased region" description="Basic and acidic residues" evidence="1">
    <location>
        <begin position="20"/>
        <end position="43"/>
    </location>
</feature>
<evidence type="ECO:0000313" key="3">
    <source>
        <dbReference type="Proteomes" id="UP000008867"/>
    </source>
</evidence>
<feature type="region of interest" description="Disordered" evidence="1">
    <location>
        <begin position="18"/>
        <end position="57"/>
    </location>
</feature>
<dbReference type="VEuPathDB" id="FungiDB:sr11363"/>
<dbReference type="AlphaFoldDB" id="E6ZW92"/>
<dbReference type="EMBL" id="FQ311444">
    <property type="protein sequence ID" value="CBQ71499.1"/>
    <property type="molecule type" value="Genomic_DNA"/>
</dbReference>
<dbReference type="eggNOG" id="ENOG502TIGI">
    <property type="taxonomic scope" value="Eukaryota"/>
</dbReference>
<evidence type="ECO:0000313" key="2">
    <source>
        <dbReference type="EMBL" id="CBQ71499.1"/>
    </source>
</evidence>